<reference evidence="1 2" key="1">
    <citation type="journal article" date="2021" name="Hortic Res">
        <title>Chromosome-scale assembly of the Dendrobium chrysotoxum genome enhances the understanding of orchid evolution.</title>
        <authorList>
            <person name="Zhang Y."/>
            <person name="Zhang G.Q."/>
            <person name="Zhang D."/>
            <person name="Liu X.D."/>
            <person name="Xu X.Y."/>
            <person name="Sun W.H."/>
            <person name="Yu X."/>
            <person name="Zhu X."/>
            <person name="Wang Z.W."/>
            <person name="Zhao X."/>
            <person name="Zhong W.Y."/>
            <person name="Chen H."/>
            <person name="Yin W.L."/>
            <person name="Huang T."/>
            <person name="Niu S.C."/>
            <person name="Liu Z.J."/>
        </authorList>
    </citation>
    <scope>NUCLEOTIDE SEQUENCE [LARGE SCALE GENOMIC DNA]</scope>
    <source>
        <strain evidence="1">Lindl</strain>
    </source>
</reference>
<protein>
    <submittedName>
        <fullName evidence="1">Uncharacterized protein</fullName>
    </submittedName>
</protein>
<dbReference type="Proteomes" id="UP000775213">
    <property type="component" value="Unassembled WGS sequence"/>
</dbReference>
<evidence type="ECO:0000313" key="2">
    <source>
        <dbReference type="Proteomes" id="UP000775213"/>
    </source>
</evidence>
<dbReference type="InterPro" id="IPR038192">
    <property type="entry name" value="CSTF_C_sf"/>
</dbReference>
<comment type="caution">
    <text evidence="1">The sequence shown here is derived from an EMBL/GenBank/DDBJ whole genome shotgun (WGS) entry which is preliminary data.</text>
</comment>
<organism evidence="1 2">
    <name type="scientific">Dendrobium chrysotoxum</name>
    <name type="common">Orchid</name>
    <dbReference type="NCBI Taxonomy" id="161865"/>
    <lineage>
        <taxon>Eukaryota</taxon>
        <taxon>Viridiplantae</taxon>
        <taxon>Streptophyta</taxon>
        <taxon>Embryophyta</taxon>
        <taxon>Tracheophyta</taxon>
        <taxon>Spermatophyta</taxon>
        <taxon>Magnoliopsida</taxon>
        <taxon>Liliopsida</taxon>
        <taxon>Asparagales</taxon>
        <taxon>Orchidaceae</taxon>
        <taxon>Epidendroideae</taxon>
        <taxon>Malaxideae</taxon>
        <taxon>Dendrobiinae</taxon>
        <taxon>Dendrobium</taxon>
    </lineage>
</organism>
<keyword evidence="2" id="KW-1185">Reference proteome</keyword>
<sequence>MRKLGLSHHAKKSVYGRCPLSRTPRPCKIFNPPPRYEKRVWVFDSTCLKNAIISPRAGTYEYPLLAIGAAPGSLPTTLRKACIGGLPALTMLGMVTPQMVCLIHYNLEMQMASSQKSHFAVQDDNLDLNAVTPSRLGQFPLHKEPIAEAFFQLPEAQTKNASPTSVVLQHSFPQHVPLPAPPPSLPQNEIPSQGTISVVGVPLQLTLQRLHSLPTIVSLPIAQPSLTHHFQPVEQPQWNTPITSLQQSLSPHPSTSQFSSEESFLLQQLMRLTPEQLSSLPLDEQQQVLEIQRILHSKPT</sequence>
<evidence type="ECO:0000313" key="1">
    <source>
        <dbReference type="EMBL" id="KAH0459823.1"/>
    </source>
</evidence>
<dbReference type="EMBL" id="JAGFBR010000010">
    <property type="protein sequence ID" value="KAH0459823.1"/>
    <property type="molecule type" value="Genomic_DNA"/>
</dbReference>
<dbReference type="AlphaFoldDB" id="A0AAV7GVX4"/>
<name>A0AAV7GVX4_DENCH</name>
<accession>A0AAV7GVX4</accession>
<dbReference type="Gene3D" id="1.10.20.70">
    <property type="entry name" value="Transcription termination and cleavage factor, C-terminal domain"/>
    <property type="match status" value="1"/>
</dbReference>
<proteinExistence type="predicted"/>
<gene>
    <name evidence="1" type="ORF">IEQ34_010486</name>
</gene>